<dbReference type="SMART" id="SM00061">
    <property type="entry name" value="MATH"/>
    <property type="match status" value="1"/>
</dbReference>
<reference evidence="11" key="1">
    <citation type="submission" date="2025-08" db="UniProtKB">
        <authorList>
            <consortium name="RefSeq"/>
        </authorList>
    </citation>
    <scope>IDENTIFICATION</scope>
</reference>
<evidence type="ECO:0000259" key="8">
    <source>
        <dbReference type="PROSITE" id="PS50144"/>
    </source>
</evidence>
<name>A0ABM1DYC4_PRICU</name>
<evidence type="ECO:0000256" key="3">
    <source>
        <dbReference type="ARBA" id="ARBA00022723"/>
    </source>
</evidence>
<dbReference type="PROSITE" id="PS50145">
    <property type="entry name" value="ZF_TRAF"/>
    <property type="match status" value="2"/>
</dbReference>
<dbReference type="Gene3D" id="3.30.40.10">
    <property type="entry name" value="Zinc/RING finger domain, C3HC4 (zinc finger)"/>
    <property type="match status" value="2"/>
</dbReference>
<dbReference type="InterPro" id="IPR013083">
    <property type="entry name" value="Znf_RING/FYVE/PHD"/>
</dbReference>
<comment type="subcellular location">
    <subcellularLocation>
        <location evidence="1">Cytoplasm</location>
    </subcellularLocation>
</comment>
<dbReference type="GeneID" id="106807187"/>
<evidence type="ECO:0000313" key="11">
    <source>
        <dbReference type="RefSeq" id="XP_014664945.1"/>
    </source>
</evidence>
<evidence type="ECO:0000256" key="4">
    <source>
        <dbReference type="ARBA" id="ARBA00022737"/>
    </source>
</evidence>
<dbReference type="InterPro" id="IPR001293">
    <property type="entry name" value="Znf_TRAF"/>
</dbReference>
<organism evidence="10 11">
    <name type="scientific">Priapulus caudatus</name>
    <name type="common">Priapulid worm</name>
    <dbReference type="NCBI Taxonomy" id="37621"/>
    <lineage>
        <taxon>Eukaryota</taxon>
        <taxon>Metazoa</taxon>
        <taxon>Ecdysozoa</taxon>
        <taxon>Scalidophora</taxon>
        <taxon>Priapulida</taxon>
        <taxon>Priapulimorpha</taxon>
        <taxon>Priapulimorphida</taxon>
        <taxon>Priapulidae</taxon>
        <taxon>Priapulus</taxon>
    </lineage>
</organism>
<dbReference type="Proteomes" id="UP000695022">
    <property type="component" value="Unplaced"/>
</dbReference>
<evidence type="ECO:0000256" key="6">
    <source>
        <dbReference type="ARBA" id="ARBA00022833"/>
    </source>
</evidence>
<feature type="domain" description="TRAF-type" evidence="9">
    <location>
        <begin position="13"/>
        <end position="64"/>
    </location>
</feature>
<dbReference type="Pfam" id="PF21355">
    <property type="entry name" value="TRAF-mep_MATH"/>
    <property type="match status" value="1"/>
</dbReference>
<sequence>MDPFCPATKFFQAHHDECKFNMVECRLKCGVTLEARYLKKHMEKECPRRIVACDFCADKMEYDEELEHLNTCPKLPVTCPNGCQTKNIARADRLEMRKHEENGAAAARWSARCGGAASKVTYDMQRQVTNIDAEVQSFKKLYGSQLLWKIDKYGEKLHDAKSGKKTTIYSPPFMTSRYGYKMAMSACPNGDGRALGKFVSVFICLCKGDYDSLNAWPFGHKVTFTMIDQCEDPNARKNIVFTVRPNAIKENQAFLGRPIAERNASFGTQKFCL</sequence>
<feature type="zinc finger region" description="TRAF-type" evidence="7">
    <location>
        <begin position="13"/>
        <end position="64"/>
    </location>
</feature>
<keyword evidence="10" id="KW-1185">Reference proteome</keyword>
<dbReference type="RefSeq" id="XP_014664945.1">
    <property type="nucleotide sequence ID" value="XM_014809459.1"/>
</dbReference>
<dbReference type="InterPro" id="IPR008974">
    <property type="entry name" value="TRAF-like"/>
</dbReference>
<evidence type="ECO:0000256" key="5">
    <source>
        <dbReference type="ARBA" id="ARBA00022771"/>
    </source>
</evidence>
<dbReference type="SUPFAM" id="SSF49599">
    <property type="entry name" value="TRAF domain-like"/>
    <property type="match status" value="2"/>
</dbReference>
<dbReference type="InterPro" id="IPR049342">
    <property type="entry name" value="TRAF1-6_MATH_dom"/>
</dbReference>
<evidence type="ECO:0000256" key="2">
    <source>
        <dbReference type="ARBA" id="ARBA00022490"/>
    </source>
</evidence>
<proteinExistence type="predicted"/>
<accession>A0ABM1DYC4</accession>
<evidence type="ECO:0000256" key="1">
    <source>
        <dbReference type="ARBA" id="ARBA00004496"/>
    </source>
</evidence>
<dbReference type="PANTHER" id="PTHR10131:SF151">
    <property type="entry name" value="TNF RECEPTOR ASSOCIATED FACTOR (TRAF) HOMOLOG"/>
    <property type="match status" value="1"/>
</dbReference>
<dbReference type="PROSITE" id="PS50144">
    <property type="entry name" value="MATH"/>
    <property type="match status" value="1"/>
</dbReference>
<evidence type="ECO:0000313" key="10">
    <source>
        <dbReference type="Proteomes" id="UP000695022"/>
    </source>
</evidence>
<keyword evidence="3 7" id="KW-0479">Metal-binding</keyword>
<keyword evidence="2" id="KW-0963">Cytoplasm</keyword>
<dbReference type="InterPro" id="IPR002083">
    <property type="entry name" value="MATH/TRAF_dom"/>
</dbReference>
<dbReference type="Gene3D" id="2.60.210.10">
    <property type="entry name" value="Apoptosis, Tumor Necrosis Factor Receptor Associated Protein 2, Chain A"/>
    <property type="match status" value="1"/>
</dbReference>
<dbReference type="Pfam" id="PF02176">
    <property type="entry name" value="zf-TRAF"/>
    <property type="match status" value="2"/>
</dbReference>
<feature type="domain" description="MATH" evidence="8">
    <location>
        <begin position="143"/>
        <end position="273"/>
    </location>
</feature>
<keyword evidence="5 7" id="KW-0863">Zinc-finger</keyword>
<keyword evidence="6 7" id="KW-0862">Zinc</keyword>
<keyword evidence="4" id="KW-0677">Repeat</keyword>
<feature type="domain" description="TRAF-type" evidence="9">
    <location>
        <begin position="68"/>
        <end position="113"/>
    </location>
</feature>
<protein>
    <submittedName>
        <fullName evidence="11">TNF receptor-associated factor 4-like</fullName>
    </submittedName>
</protein>
<evidence type="ECO:0000256" key="7">
    <source>
        <dbReference type="PROSITE-ProRule" id="PRU00207"/>
    </source>
</evidence>
<dbReference type="PANTHER" id="PTHR10131">
    <property type="entry name" value="TNF RECEPTOR ASSOCIATED FACTOR"/>
    <property type="match status" value="1"/>
</dbReference>
<gene>
    <name evidence="11" type="primary">LOC106807187</name>
</gene>
<feature type="zinc finger region" description="TRAF-type" evidence="7">
    <location>
        <begin position="68"/>
        <end position="113"/>
    </location>
</feature>
<evidence type="ECO:0000259" key="9">
    <source>
        <dbReference type="PROSITE" id="PS50145"/>
    </source>
</evidence>
<dbReference type="CDD" id="cd00270">
    <property type="entry name" value="MATH_TRAF_C"/>
    <property type="match status" value="1"/>
</dbReference>